<proteinExistence type="predicted"/>
<sequence length="222" mass="25421">MPLSKPITFTSPTEYVRYVDEQKVDKGPPTQTFTYLYSSSELQDKPGRLLVNSYTKMLPTQALEVLWNIEPWNLHVGGDELLHSFKVPELRGDNLSSFHYAPYMARPHENLVALFKEHHSFFLQPPRFNQVPHGWGKDALTETPWVEVIVKAIEDVVQITHLKPKGWIVFELGDPNIKACDLLGSQNLRKHVATVQIFTRVAPLVPRWNDSKVKVANMLHST</sequence>
<reference evidence="1" key="1">
    <citation type="submission" date="2021-01" db="EMBL/GenBank/DDBJ databases">
        <authorList>
            <person name="Corre E."/>
            <person name="Pelletier E."/>
            <person name="Niang G."/>
            <person name="Scheremetjew M."/>
            <person name="Finn R."/>
            <person name="Kale V."/>
            <person name="Holt S."/>
            <person name="Cochrane G."/>
            <person name="Meng A."/>
            <person name="Brown T."/>
            <person name="Cohen L."/>
        </authorList>
    </citation>
    <scope>NUCLEOTIDE SEQUENCE</scope>
    <source>
        <strain evidence="1">NIES-381</strain>
    </source>
</reference>
<protein>
    <submittedName>
        <fullName evidence="1">Uncharacterized protein</fullName>
    </submittedName>
</protein>
<accession>A0A7S1NA23</accession>
<name>A0A7S1NA23_9EUGL</name>
<dbReference type="EMBL" id="HBGA01050518">
    <property type="protein sequence ID" value="CAD9007505.1"/>
    <property type="molecule type" value="Transcribed_RNA"/>
</dbReference>
<organism evidence="1">
    <name type="scientific">Eutreptiella gymnastica</name>
    <dbReference type="NCBI Taxonomy" id="73025"/>
    <lineage>
        <taxon>Eukaryota</taxon>
        <taxon>Discoba</taxon>
        <taxon>Euglenozoa</taxon>
        <taxon>Euglenida</taxon>
        <taxon>Spirocuta</taxon>
        <taxon>Euglenophyceae</taxon>
        <taxon>Eutreptiales</taxon>
        <taxon>Eutreptiaceae</taxon>
        <taxon>Eutreptiella</taxon>
    </lineage>
</organism>
<evidence type="ECO:0000313" key="1">
    <source>
        <dbReference type="EMBL" id="CAD9007505.1"/>
    </source>
</evidence>
<dbReference type="AlphaFoldDB" id="A0A7S1NA23"/>
<gene>
    <name evidence="1" type="ORF">EGYM00392_LOCUS18598</name>
</gene>